<keyword evidence="2" id="KW-0067">ATP-binding</keyword>
<feature type="domain" description="HTH luxR-type" evidence="4">
    <location>
        <begin position="845"/>
        <end position="907"/>
    </location>
</feature>
<evidence type="ECO:0000256" key="1">
    <source>
        <dbReference type="ARBA" id="ARBA00022741"/>
    </source>
</evidence>
<sequence length="907" mass="96001">MDHLPLTRAGAPILYGRRPEREELDRLLERARTGHGGALLLHGGAGIGKTALLRSLRARAEGFRVLEAGAVEFESGLRFAAVHQLVAPLLDRLDRMPPHLRGTVEAAFAAADGAPAWFTMGLALHALVRRYATDGPPLLCLVDDAQWLDPPSARALDLMARGLSSARAAVVLALREPAERPEIEELPRLRLGPLPEDEAAALFDAHVPVPLDARVRRRILAEARGNPRALLQAAGTAIRSGGYPGALRTPAADVPPVAELPEPGRTVLLAAAADPTGDPALLSRALARLGLSEADVRPLCEAGLLECAEVVRFPDPAVRSAVYRAASTPARRRAHQALADATGPDADAGRRAWHRAMAALGPDEQVAVELETGAGQARVSGGAVAAAAFLERAVSLTEDPRRLAGRALAAADAQRRAGGDDVALTLIGLVDAATPSPAERTRAETLRARIRYTADRDEDALDRLLTAIAADPSQAYPSLRDALAITIAAGRDATARQRRTLTSAVSALPPSTTGRALLAANATRTARPPSTAGRALLAAIASRIGGGDALSPLRQALDGRLPAEGPLPAIAAVETWDFPRWRRLAEARVRAGTAAGAPAELCAALDDLAVARLHAGELAAAEEHLRTGRSIARALGAGPLTTGELLCAAWRGDQDVVAELRRRAGPEARDGRQVTFGEIAQAVLLNGLGRYDAACEVLRPAVELDEPGVLPFVAMEFVEAAVRSERPGLAAPVAARVRAHARATGSGWAAGLASWCRALLSDGPAAEEAYRDAVRRLEAPQPSAVLARARLSYGEWLRRQGRRSDAGEHLRAAHASFASMGAAAFAGRAERELAAIGRPRRRQGREPAPARLTPQEESIARLAAAGTTSKEIGRRLFLSPRTVDAHLRSVFRKLDISSRRQLREMRF</sequence>
<keyword evidence="1" id="KW-0547">Nucleotide-binding</keyword>
<dbReference type="Gene3D" id="3.40.50.300">
    <property type="entry name" value="P-loop containing nucleotide triphosphate hydrolases"/>
    <property type="match status" value="1"/>
</dbReference>
<dbReference type="InterPro" id="IPR016032">
    <property type="entry name" value="Sig_transdc_resp-reg_C-effctor"/>
</dbReference>
<evidence type="ECO:0000313" key="6">
    <source>
        <dbReference type="Proteomes" id="UP000696294"/>
    </source>
</evidence>
<dbReference type="InterPro" id="IPR036388">
    <property type="entry name" value="WH-like_DNA-bd_sf"/>
</dbReference>
<proteinExistence type="predicted"/>
<evidence type="ECO:0000256" key="2">
    <source>
        <dbReference type="ARBA" id="ARBA00022840"/>
    </source>
</evidence>
<gene>
    <name evidence="5" type="ORF">HCN51_37785</name>
</gene>
<comment type="caution">
    <text evidence="5">The sequence shown here is derived from an EMBL/GenBank/DDBJ whole genome shotgun (WGS) entry which is preliminary data.</text>
</comment>
<keyword evidence="6" id="KW-1185">Reference proteome</keyword>
<protein>
    <submittedName>
        <fullName evidence="5">Helix-turn-helix domain-containing protein</fullName>
    </submittedName>
</protein>
<evidence type="ECO:0000313" key="5">
    <source>
        <dbReference type="EMBL" id="NJP95124.1"/>
    </source>
</evidence>
<dbReference type="SMART" id="SM00421">
    <property type="entry name" value="HTH_LUXR"/>
    <property type="match status" value="1"/>
</dbReference>
<dbReference type="InterPro" id="IPR000792">
    <property type="entry name" value="Tscrpt_reg_LuxR_C"/>
</dbReference>
<dbReference type="SUPFAM" id="SSF46894">
    <property type="entry name" value="C-terminal effector domain of the bipartite response regulators"/>
    <property type="match status" value="1"/>
</dbReference>
<dbReference type="CDD" id="cd06170">
    <property type="entry name" value="LuxR_C_like"/>
    <property type="match status" value="1"/>
</dbReference>
<dbReference type="PANTHER" id="PTHR16305:SF35">
    <property type="entry name" value="TRANSCRIPTIONAL ACTIVATOR DOMAIN"/>
    <property type="match status" value="1"/>
</dbReference>
<dbReference type="PRINTS" id="PR00038">
    <property type="entry name" value="HTHLUXR"/>
</dbReference>
<dbReference type="Gene3D" id="1.10.10.10">
    <property type="entry name" value="Winged helix-like DNA-binding domain superfamily/Winged helix DNA-binding domain"/>
    <property type="match status" value="1"/>
</dbReference>
<dbReference type="PROSITE" id="PS00622">
    <property type="entry name" value="HTH_LUXR_1"/>
    <property type="match status" value="1"/>
</dbReference>
<evidence type="ECO:0000256" key="3">
    <source>
        <dbReference type="SAM" id="MobiDB-lite"/>
    </source>
</evidence>
<dbReference type="RefSeq" id="WP_168016606.1">
    <property type="nucleotide sequence ID" value="NZ_JAATEP010000035.1"/>
</dbReference>
<feature type="region of interest" description="Disordered" evidence="3">
    <location>
        <begin position="836"/>
        <end position="857"/>
    </location>
</feature>
<organism evidence="5 6">
    <name type="scientific">Nonomuraea composti</name>
    <dbReference type="NCBI Taxonomy" id="2720023"/>
    <lineage>
        <taxon>Bacteria</taxon>
        <taxon>Bacillati</taxon>
        <taxon>Actinomycetota</taxon>
        <taxon>Actinomycetes</taxon>
        <taxon>Streptosporangiales</taxon>
        <taxon>Streptosporangiaceae</taxon>
        <taxon>Nonomuraea</taxon>
    </lineage>
</organism>
<accession>A0ABX1BBG4</accession>
<dbReference type="Proteomes" id="UP000696294">
    <property type="component" value="Unassembled WGS sequence"/>
</dbReference>
<dbReference type="PROSITE" id="PS50043">
    <property type="entry name" value="HTH_LUXR_2"/>
    <property type="match status" value="1"/>
</dbReference>
<dbReference type="EMBL" id="JAATEP010000035">
    <property type="protein sequence ID" value="NJP95124.1"/>
    <property type="molecule type" value="Genomic_DNA"/>
</dbReference>
<dbReference type="InterPro" id="IPR027417">
    <property type="entry name" value="P-loop_NTPase"/>
</dbReference>
<dbReference type="InterPro" id="IPR011990">
    <property type="entry name" value="TPR-like_helical_dom_sf"/>
</dbReference>
<dbReference type="SUPFAM" id="SSF48452">
    <property type="entry name" value="TPR-like"/>
    <property type="match status" value="1"/>
</dbReference>
<dbReference type="PANTHER" id="PTHR16305">
    <property type="entry name" value="TESTICULAR SOLUBLE ADENYLYL CYCLASE"/>
    <property type="match status" value="1"/>
</dbReference>
<dbReference type="SUPFAM" id="SSF52540">
    <property type="entry name" value="P-loop containing nucleoside triphosphate hydrolases"/>
    <property type="match status" value="1"/>
</dbReference>
<dbReference type="Pfam" id="PF13191">
    <property type="entry name" value="AAA_16"/>
    <property type="match status" value="1"/>
</dbReference>
<name>A0ABX1BBG4_9ACTN</name>
<reference evidence="5 6" key="1">
    <citation type="submission" date="2020-03" db="EMBL/GenBank/DDBJ databases">
        <title>WGS of actinomycetes isolated from Thailand.</title>
        <authorList>
            <person name="Thawai C."/>
        </authorList>
    </citation>
    <scope>NUCLEOTIDE SEQUENCE [LARGE SCALE GENOMIC DNA]</scope>
    <source>
        <strain evidence="5 6">FMUSA5-5</strain>
    </source>
</reference>
<dbReference type="Pfam" id="PF00196">
    <property type="entry name" value="GerE"/>
    <property type="match status" value="1"/>
</dbReference>
<evidence type="ECO:0000259" key="4">
    <source>
        <dbReference type="PROSITE" id="PS50043"/>
    </source>
</evidence>
<dbReference type="InterPro" id="IPR041664">
    <property type="entry name" value="AAA_16"/>
</dbReference>